<dbReference type="STRING" id="1685382.AVJ23_09280"/>
<feature type="region of interest" description="Disordered" evidence="1">
    <location>
        <begin position="99"/>
        <end position="118"/>
    </location>
</feature>
<sequence length="797" mass="84540">MKVSSTMVSSSKILTVSYGTFSCTAEGFEDPLAVMKETTHFFRHVVNEDRFFGAEPPQFDAELASEMLRDRLAAEESDARLSFGVPGATAASSSGALAAALEAGPARPRAEEPARDLPDDDVLDAAAQAAALEEAAEAARQAQAEQEMATEVADAPAEAAEDDADMPDLPMAEAPVADENPVTPDAPEIDLSGLDLDAATPDTAETPEPLAGAAYAAPEPETGDEIEADTAMSAFDAAGDVPAPRPAAPSSSVADKLERIRAVVADNAAQPEPADPIAALSDSLSEEVAEPEEDTPVAETEADELDDTALDAMLAAFGRDEAPEMTPAEPVVDDLDEDMSGDEDNLFSDTIASLVAAETVLPGSEQGAEAPEPIAEAAPLAAPEHDPRSDEIDLGAASDAPELDEQPAATAEPAEIPSERPAPTPVRARVVKVKRAVFDKAVEEGRLEEVEDTPPPAPEPVAPRVPLATDSSLSPEEEDELARELAAVKAELAEDFDWDDDEDDTAEDDTAEEDAPFRLDNPVSAPRGEEDPVDALVEDTARKTVKMASPARAMLTEQSNVDDDTSRLIDKADTEMNEPEGNRRRSAIAHLRAAVAATKADRLLSRKTGEEDGTEAYREDLADVVRPRRPQSGAPRTERPVTEPARPAPLKLVAEQRVAGAPAEAAPQADLPRVTPVRPRRVRRATASELPTRDTPTPEPEADGEGFAAYAAEMGATQLPELLEAAAAYMSFVEGRDQFSRPQLMTTVRQAEQTESSREDRLRSFGQLLREGKIEKTSGGRFTASPRISFKPDKAAG</sequence>
<organism evidence="2 3">
    <name type="scientific">Pseudoponticoccus marisrubri</name>
    <dbReference type="NCBI Taxonomy" id="1685382"/>
    <lineage>
        <taxon>Bacteria</taxon>
        <taxon>Pseudomonadati</taxon>
        <taxon>Pseudomonadota</taxon>
        <taxon>Alphaproteobacteria</taxon>
        <taxon>Rhodobacterales</taxon>
        <taxon>Roseobacteraceae</taxon>
        <taxon>Pseudoponticoccus</taxon>
    </lineage>
</organism>
<feature type="compositionally biased region" description="Pro residues" evidence="1">
    <location>
        <begin position="453"/>
        <end position="463"/>
    </location>
</feature>
<name>A0A0W7WKX7_9RHOB</name>
<evidence type="ECO:0000313" key="2">
    <source>
        <dbReference type="EMBL" id="KUF11230.1"/>
    </source>
</evidence>
<accession>A0A0W7WKX7</accession>
<feature type="compositionally biased region" description="Low complexity" evidence="1">
    <location>
        <begin position="655"/>
        <end position="677"/>
    </location>
</feature>
<feature type="region of interest" description="Disordered" evidence="1">
    <location>
        <begin position="441"/>
        <end position="585"/>
    </location>
</feature>
<feature type="region of interest" description="Disordered" evidence="1">
    <location>
        <begin position="363"/>
        <end position="427"/>
    </location>
</feature>
<proteinExistence type="predicted"/>
<feature type="region of interest" description="Disordered" evidence="1">
    <location>
        <begin position="137"/>
        <end position="306"/>
    </location>
</feature>
<feature type="compositionally biased region" description="Basic and acidic residues" evidence="1">
    <location>
        <begin position="108"/>
        <end position="117"/>
    </location>
</feature>
<reference evidence="2 3" key="1">
    <citation type="submission" date="2015-12" db="EMBL/GenBank/DDBJ databases">
        <authorList>
            <person name="Shamseldin A."/>
            <person name="Moawad H."/>
            <person name="Abd El-Rahim W.M."/>
            <person name="Sadowsky M.J."/>
        </authorList>
    </citation>
    <scope>NUCLEOTIDE SEQUENCE [LARGE SCALE GENOMIC DNA]</scope>
    <source>
        <strain evidence="2 3">SJ5A-1</strain>
    </source>
</reference>
<feature type="compositionally biased region" description="Acidic residues" evidence="1">
    <location>
        <begin position="331"/>
        <end position="345"/>
    </location>
</feature>
<dbReference type="PROSITE" id="PS51257">
    <property type="entry name" value="PROKAR_LIPOPROTEIN"/>
    <property type="match status" value="1"/>
</dbReference>
<dbReference type="Proteomes" id="UP000054396">
    <property type="component" value="Unassembled WGS sequence"/>
</dbReference>
<comment type="caution">
    <text evidence="2">The sequence shown here is derived from an EMBL/GenBank/DDBJ whole genome shotgun (WGS) entry which is preliminary data.</text>
</comment>
<evidence type="ECO:0000313" key="3">
    <source>
        <dbReference type="Proteomes" id="UP000054396"/>
    </source>
</evidence>
<feature type="compositionally biased region" description="Low complexity" evidence="1">
    <location>
        <begin position="137"/>
        <end position="158"/>
    </location>
</feature>
<feature type="compositionally biased region" description="Basic and acidic residues" evidence="1">
    <location>
        <begin position="564"/>
        <end position="574"/>
    </location>
</feature>
<feature type="region of interest" description="Disordered" evidence="1">
    <location>
        <begin position="318"/>
        <end position="345"/>
    </location>
</feature>
<gene>
    <name evidence="2" type="ORF">AVJ23_09280</name>
</gene>
<feature type="compositionally biased region" description="Acidic residues" evidence="1">
    <location>
        <begin position="493"/>
        <end position="514"/>
    </location>
</feature>
<feature type="compositionally biased region" description="Basic and acidic residues" evidence="1">
    <location>
        <begin position="600"/>
        <end position="626"/>
    </location>
</feature>
<evidence type="ECO:0000256" key="1">
    <source>
        <dbReference type="SAM" id="MobiDB-lite"/>
    </source>
</evidence>
<feature type="compositionally biased region" description="Low complexity" evidence="1">
    <location>
        <begin position="368"/>
        <end position="382"/>
    </location>
</feature>
<dbReference type="AlphaFoldDB" id="A0A0W7WKX7"/>
<feature type="region of interest" description="Disordered" evidence="1">
    <location>
        <begin position="746"/>
        <end position="797"/>
    </location>
</feature>
<dbReference type="EMBL" id="LPXO01000004">
    <property type="protein sequence ID" value="KUF11230.1"/>
    <property type="molecule type" value="Genomic_DNA"/>
</dbReference>
<protein>
    <recommendedName>
        <fullName evidence="4">Lipoprotein</fullName>
    </recommendedName>
</protein>
<feature type="compositionally biased region" description="Low complexity" evidence="1">
    <location>
        <begin position="464"/>
        <end position="474"/>
    </location>
</feature>
<feature type="region of interest" description="Disordered" evidence="1">
    <location>
        <begin position="600"/>
        <end position="704"/>
    </location>
</feature>
<feature type="compositionally biased region" description="Acidic residues" evidence="1">
    <location>
        <begin position="284"/>
        <end position="306"/>
    </location>
</feature>
<keyword evidence="3" id="KW-1185">Reference proteome</keyword>
<evidence type="ECO:0008006" key="4">
    <source>
        <dbReference type="Google" id="ProtNLM"/>
    </source>
</evidence>